<dbReference type="Gene3D" id="1.25.40.120">
    <property type="entry name" value="Protein prenylyltransferase"/>
    <property type="match status" value="1"/>
</dbReference>
<dbReference type="VEuPathDB" id="MicrosporidiaDB:EROM_020970"/>
<evidence type="ECO:0000313" key="5">
    <source>
        <dbReference type="EMBL" id="AFN82572.1"/>
    </source>
</evidence>
<proteinExistence type="inferred from homology"/>
<keyword evidence="3" id="KW-0808">Transferase</keyword>
<organism evidence="5 6">
    <name type="scientific">Encephalitozoon romaleae (strain SJ-2008)</name>
    <name type="common">Microsporidian parasite</name>
    <dbReference type="NCBI Taxonomy" id="1178016"/>
    <lineage>
        <taxon>Eukaryota</taxon>
        <taxon>Fungi</taxon>
        <taxon>Fungi incertae sedis</taxon>
        <taxon>Microsporidia</taxon>
        <taxon>Unikaryonidae</taxon>
        <taxon>Encephalitozoon</taxon>
    </lineage>
</organism>
<dbReference type="SUPFAM" id="SSF48439">
    <property type="entry name" value="Protein prenylyltransferase"/>
    <property type="match status" value="1"/>
</dbReference>
<dbReference type="PANTHER" id="PTHR11129">
    <property type="entry name" value="PROTEIN FARNESYLTRANSFERASE ALPHA SUBUNIT/RAB GERANYLGERANYL TRANSFERASE ALPHA SUBUNIT"/>
    <property type="match status" value="1"/>
</dbReference>
<dbReference type="KEGG" id="ero:EROM_020970"/>
<dbReference type="HOGENOM" id="CLU_885955_0_0_1"/>
<dbReference type="GO" id="GO:0005737">
    <property type="term" value="C:cytoplasm"/>
    <property type="evidence" value="ECO:0007669"/>
    <property type="project" value="TreeGrafter"/>
</dbReference>
<comment type="similarity">
    <text evidence="1">Belongs to the protein prenyltransferase subunit alpha family.</text>
</comment>
<gene>
    <name evidence="5" type="ordered locus">EROM_020970</name>
</gene>
<dbReference type="GO" id="GO:0008318">
    <property type="term" value="F:protein prenyltransferase activity"/>
    <property type="evidence" value="ECO:0007669"/>
    <property type="project" value="InterPro"/>
</dbReference>
<evidence type="ECO:0000256" key="1">
    <source>
        <dbReference type="ARBA" id="ARBA00006734"/>
    </source>
</evidence>
<evidence type="ECO:0000256" key="4">
    <source>
        <dbReference type="ARBA" id="ARBA00022737"/>
    </source>
</evidence>
<dbReference type="Proteomes" id="UP000010094">
    <property type="component" value="Chromosome II"/>
</dbReference>
<dbReference type="EMBL" id="CP003519">
    <property type="protein sequence ID" value="AFN82572.1"/>
    <property type="molecule type" value="Genomic_DNA"/>
</dbReference>
<keyword evidence="2" id="KW-0637">Prenyltransferase</keyword>
<sequence length="386" mass="46400">MSFTSFFVTKNSFPPDLTLRHFFVGLLPRNLSIRSILSKGTLFEANTILRRINLWRKETNPRMIIHNVEEGEYIEDNDAFDRLLKLRSKEESIEKHKEIVQLVSDDYFSWNKLKEYLLANPSDFRSQLKVCENSLRSNPKSYQPWHHRKFMMKNFQRQREKYLDREDFLTKLLLDSDPRNFHCWNYRMSILNTKTGRDLFNYSYLHHHQDSEDPLSIIYTDPLDPTSWEYFYLWRERKRMRNGLYIRRYKDHLEIRFSKPFQGQIIFEADKTRKIVASELDTRIIVIEETMGALDSFWVIMNGETVYLSLEDEGFGFVHEILEVEPECCGALLMLLDYIKEETERISIIEKIISLDPIKKNYYNTLCGRFYSVYVPEPEKYFKNKG</sequence>
<dbReference type="InterPro" id="IPR002088">
    <property type="entry name" value="Prenyl_trans_a"/>
</dbReference>
<dbReference type="PROSITE" id="PS51147">
    <property type="entry name" value="PFTA"/>
    <property type="match status" value="2"/>
</dbReference>
<evidence type="ECO:0000256" key="3">
    <source>
        <dbReference type="ARBA" id="ARBA00022679"/>
    </source>
</evidence>
<keyword evidence="4" id="KW-0677">Repeat</keyword>
<evidence type="ECO:0000256" key="2">
    <source>
        <dbReference type="ARBA" id="ARBA00022602"/>
    </source>
</evidence>
<reference evidence="5 6" key="1">
    <citation type="journal article" date="2012" name="Proc. Natl. Acad. Sci. U.S.A.">
        <title>Gain and loss of multiple functionally related, horizontally transferred genes in the reduced genomes of two microsporidian parasites.</title>
        <authorList>
            <person name="Pombert J.-F."/>
            <person name="Selman M."/>
            <person name="Burki F."/>
            <person name="Bardell F.T."/>
            <person name="Farinelli L."/>
            <person name="Solter L.F."/>
            <person name="Whitman D.W."/>
            <person name="Weiss L.M."/>
            <person name="Corradi N."/>
            <person name="Keeling P.J."/>
        </authorList>
    </citation>
    <scope>NUCLEOTIDE SEQUENCE [LARGE SCALE GENOMIC DNA]</scope>
    <source>
        <strain evidence="5 6">SJ-2008</strain>
    </source>
</reference>
<dbReference type="OrthoDB" id="2192310at2759"/>
<accession>I7AQH9</accession>
<protein>
    <submittedName>
        <fullName evidence="5">Protein prenyltransferase subunit alpha</fullName>
    </submittedName>
</protein>
<dbReference type="Pfam" id="PF01239">
    <property type="entry name" value="PPTA"/>
    <property type="match status" value="2"/>
</dbReference>
<dbReference type="GeneID" id="20520858"/>
<keyword evidence="6" id="KW-1185">Reference proteome</keyword>
<dbReference type="RefSeq" id="XP_009264069.1">
    <property type="nucleotide sequence ID" value="XM_009265794.1"/>
</dbReference>
<name>I7AQH9_ENCRO</name>
<evidence type="ECO:0000313" key="6">
    <source>
        <dbReference type="Proteomes" id="UP000010094"/>
    </source>
</evidence>
<dbReference type="AlphaFoldDB" id="I7AQH9"/>